<feature type="domain" description="AB hydrolase-1" evidence="1">
    <location>
        <begin position="33"/>
        <end position="278"/>
    </location>
</feature>
<evidence type="ECO:0000313" key="3">
    <source>
        <dbReference type="Proteomes" id="UP000552097"/>
    </source>
</evidence>
<reference evidence="2 3" key="1">
    <citation type="submission" date="2020-08" db="EMBL/GenBank/DDBJ databases">
        <title>Sequencing the genomes of 1000 actinobacteria strains.</title>
        <authorList>
            <person name="Klenk H.-P."/>
        </authorList>
    </citation>
    <scope>NUCLEOTIDE SEQUENCE [LARGE SCALE GENOMIC DNA]</scope>
    <source>
        <strain evidence="2 3">DSM 45486</strain>
    </source>
</reference>
<dbReference type="Gene3D" id="3.40.50.1820">
    <property type="entry name" value="alpha/beta hydrolase"/>
    <property type="match status" value="1"/>
</dbReference>
<comment type="caution">
    <text evidence="2">The sequence shown here is derived from an EMBL/GenBank/DDBJ whole genome shotgun (WGS) entry which is preliminary data.</text>
</comment>
<dbReference type="Proteomes" id="UP000552097">
    <property type="component" value="Unassembled WGS sequence"/>
</dbReference>
<gene>
    <name evidence="2" type="ORF">F4560_003979</name>
</gene>
<name>A0A7W9HLA0_9PSEU</name>
<dbReference type="EMBL" id="JACHMO010000001">
    <property type="protein sequence ID" value="MBB5804211.1"/>
    <property type="molecule type" value="Genomic_DNA"/>
</dbReference>
<dbReference type="AlphaFoldDB" id="A0A7W9HLA0"/>
<proteinExistence type="predicted"/>
<evidence type="ECO:0000259" key="1">
    <source>
        <dbReference type="Pfam" id="PF00561"/>
    </source>
</evidence>
<sequence>MTSSNIPAPVAHRMMTVDGTDIFYREAGPPDAPVVLLPHGYPCSSFQYRNLMAALGDRWRLIAPDYPGFGYSGTPDRTRFAYTFDAYAEFLQRFTAAADLTRYAIYLHDYGSQFGLRLAMHAPGRVVALIIQNGDIYEDQHGPKYRPLKEYWANPTAEGRAKIDAAVSAEGFRDEFVGEVPERLVDRVCPDLWTLSWSQLGTPERRRNLVHLLADQGSTLDWFDRQQAYLREHRPPTLIVWGPHDGYMPAGAARAYLRDLPDAEVHLLDGGHWALETNLDEVVALVRDFLDRVHPPVPTP</sequence>
<dbReference type="SUPFAM" id="SSF53474">
    <property type="entry name" value="alpha/beta-Hydrolases"/>
    <property type="match status" value="1"/>
</dbReference>
<accession>A0A7W9HLA0</accession>
<keyword evidence="3" id="KW-1185">Reference proteome</keyword>
<dbReference type="RefSeq" id="WP_184921965.1">
    <property type="nucleotide sequence ID" value="NZ_JACHMO010000001.1"/>
</dbReference>
<dbReference type="Pfam" id="PF00561">
    <property type="entry name" value="Abhydrolase_1"/>
    <property type="match status" value="1"/>
</dbReference>
<dbReference type="InterPro" id="IPR000073">
    <property type="entry name" value="AB_hydrolase_1"/>
</dbReference>
<dbReference type="InterPro" id="IPR051340">
    <property type="entry name" value="Haloalkane_dehalogenase"/>
</dbReference>
<dbReference type="InterPro" id="IPR029058">
    <property type="entry name" value="AB_hydrolase_fold"/>
</dbReference>
<dbReference type="PANTHER" id="PTHR42977">
    <property type="entry name" value="HYDROLASE-RELATED"/>
    <property type="match status" value="1"/>
</dbReference>
<dbReference type="PANTHER" id="PTHR42977:SF1">
    <property type="entry name" value="BLR6576 PROTEIN"/>
    <property type="match status" value="1"/>
</dbReference>
<dbReference type="PRINTS" id="PR00111">
    <property type="entry name" value="ABHYDROLASE"/>
</dbReference>
<dbReference type="GO" id="GO:0004301">
    <property type="term" value="F:epoxide hydrolase activity"/>
    <property type="evidence" value="ECO:0007669"/>
    <property type="project" value="TreeGrafter"/>
</dbReference>
<protein>
    <submittedName>
        <fullName evidence="2">Pimeloyl-ACP methyl ester carboxylesterase</fullName>
    </submittedName>
</protein>
<evidence type="ECO:0000313" key="2">
    <source>
        <dbReference type="EMBL" id="MBB5804211.1"/>
    </source>
</evidence>
<organism evidence="2 3">
    <name type="scientific">Saccharothrix ecbatanensis</name>
    <dbReference type="NCBI Taxonomy" id="1105145"/>
    <lineage>
        <taxon>Bacteria</taxon>
        <taxon>Bacillati</taxon>
        <taxon>Actinomycetota</taxon>
        <taxon>Actinomycetes</taxon>
        <taxon>Pseudonocardiales</taxon>
        <taxon>Pseudonocardiaceae</taxon>
        <taxon>Saccharothrix</taxon>
    </lineage>
</organism>